<evidence type="ECO:0000313" key="8">
    <source>
        <dbReference type="Proteomes" id="UP000030184"/>
    </source>
</evidence>
<dbReference type="InterPro" id="IPR007358">
    <property type="entry name" value="Nucleoid_associated_NdpA"/>
</dbReference>
<keyword evidence="8" id="KW-1185">Reference proteome</keyword>
<evidence type="ECO:0000313" key="4">
    <source>
        <dbReference type="EMBL" id="GAL66479.1"/>
    </source>
</evidence>
<reference evidence="8" key="1">
    <citation type="journal article" date="2014" name="Genome Announc.">
        <title>Draft Genome Sequence of Marine Flavobacterium Jejuia pallidilutea Strain 11shimoA1 and Pigmentation Mutants.</title>
        <authorList>
            <person name="Takatani N."/>
            <person name="Nakanishi M."/>
            <person name="Meirelles P."/>
            <person name="Mino S."/>
            <person name="Suda W."/>
            <person name="Oshima K."/>
            <person name="Hattori M."/>
            <person name="Ohkuma M."/>
            <person name="Hosokawa M."/>
            <person name="Miyashita K."/>
            <person name="Thompson F.L."/>
            <person name="Niwa A."/>
            <person name="Sawabe T."/>
            <person name="Sawabe T."/>
        </authorList>
    </citation>
    <scope>NUCLEOTIDE SEQUENCE [LARGE SCALE GENOMIC DNA]</scope>
    <source>
        <strain evidence="8">JCM 19538</strain>
    </source>
</reference>
<name>A0A090VYH2_9FLAO</name>
<evidence type="ECO:0000313" key="7">
    <source>
        <dbReference type="Proteomes" id="UP000029646"/>
    </source>
</evidence>
<accession>A0A090VYH2</accession>
<dbReference type="PANTHER" id="PTHR38772">
    <property type="match status" value="1"/>
</dbReference>
<protein>
    <submittedName>
        <fullName evidence="5">Nucleoid-associated protein NdpA</fullName>
    </submittedName>
</protein>
<evidence type="ECO:0000313" key="5">
    <source>
        <dbReference type="EMBL" id="GAL69736.1"/>
    </source>
</evidence>
<keyword evidence="3" id="KW-0963">Cytoplasm</keyword>
<dbReference type="EMBL" id="BBNR01000004">
    <property type="protein sequence ID" value="GAL66479.1"/>
    <property type="molecule type" value="Genomic_DNA"/>
</dbReference>
<dbReference type="EMBL" id="BBNY01000001">
    <property type="protein sequence ID" value="GAL87832.1"/>
    <property type="molecule type" value="Genomic_DNA"/>
</dbReference>
<dbReference type="AlphaFoldDB" id="A0A090VYH2"/>
<dbReference type="STRING" id="504487.JCM19538_2194"/>
<evidence type="ECO:0000313" key="6">
    <source>
        <dbReference type="EMBL" id="GAL87832.1"/>
    </source>
</evidence>
<comment type="similarity">
    <text evidence="2">Belongs to the YejK family.</text>
</comment>
<evidence type="ECO:0000256" key="2">
    <source>
        <dbReference type="ARBA" id="ARBA00009035"/>
    </source>
</evidence>
<dbReference type="Proteomes" id="UP000029641">
    <property type="component" value="Unassembled WGS sequence"/>
</dbReference>
<organism evidence="5 7">
    <name type="scientific">Jejuia pallidilutea</name>
    <dbReference type="NCBI Taxonomy" id="504487"/>
    <lineage>
        <taxon>Bacteria</taxon>
        <taxon>Pseudomonadati</taxon>
        <taxon>Bacteroidota</taxon>
        <taxon>Flavobacteriia</taxon>
        <taxon>Flavobacteriales</taxon>
        <taxon>Flavobacteriaceae</taxon>
        <taxon>Jejuia</taxon>
    </lineage>
</organism>
<evidence type="ECO:0000256" key="1">
    <source>
        <dbReference type="ARBA" id="ARBA00004496"/>
    </source>
</evidence>
<dbReference type="GO" id="GO:0043590">
    <property type="term" value="C:bacterial nucleoid"/>
    <property type="evidence" value="ECO:0007669"/>
    <property type="project" value="TreeGrafter"/>
</dbReference>
<comment type="caution">
    <text evidence="5">The sequence shown here is derived from an EMBL/GenBank/DDBJ whole genome shotgun (WGS) entry which is preliminary data.</text>
</comment>
<dbReference type="Proteomes" id="UP000029646">
    <property type="component" value="Unassembled WGS sequence"/>
</dbReference>
<comment type="subcellular location">
    <subcellularLocation>
        <location evidence="1">Cytoplasm</location>
    </subcellularLocation>
</comment>
<dbReference type="GO" id="GO:0003690">
    <property type="term" value="F:double-stranded DNA binding"/>
    <property type="evidence" value="ECO:0007669"/>
    <property type="project" value="TreeGrafter"/>
</dbReference>
<proteinExistence type="inferred from homology"/>
<dbReference type="GO" id="GO:0003727">
    <property type="term" value="F:single-stranded RNA binding"/>
    <property type="evidence" value="ECO:0007669"/>
    <property type="project" value="TreeGrafter"/>
</dbReference>
<dbReference type="PANTHER" id="PTHR38772:SF1">
    <property type="entry name" value="NUCLEOID-ASSOCIATED PROTEIN YEJK"/>
    <property type="match status" value="1"/>
</dbReference>
<dbReference type="Pfam" id="PF04245">
    <property type="entry name" value="NA37"/>
    <property type="match status" value="1"/>
</dbReference>
<sequence length="227" mass="26071">MNTLKKAINIPPTKGGYVIFIHYSQGSTDFVVTTMLDNSAQFSVNEEKLIIEKLSALNIDELVRANRVNINKWNDNDDAYLTFIKGKRDVSIFFQEFIGNTDLTSAKVNANNLKDALQEYMRVMGFDRDKKFKVSKEIEDYIFKKIDSEEDIELDSISALVDAENPRGFRDYSLENDKSVSGRFRATKKGNFYFLHRTVVKGTGYKLEFDKELIKKDVVIRDGSGRM</sequence>
<gene>
    <name evidence="4" type="ORF">JCM19301_2574</name>
    <name evidence="5" type="ORF">JCM19302_3925</name>
    <name evidence="6" type="ORF">JCM19538_2194</name>
</gene>
<evidence type="ECO:0000256" key="3">
    <source>
        <dbReference type="ARBA" id="ARBA00022490"/>
    </source>
</evidence>
<dbReference type="EMBL" id="BBNS01000002">
    <property type="protein sequence ID" value="GAL69736.1"/>
    <property type="molecule type" value="Genomic_DNA"/>
</dbReference>
<dbReference type="eggNOG" id="COG3081">
    <property type="taxonomic scope" value="Bacteria"/>
</dbReference>
<dbReference type="Proteomes" id="UP000030184">
    <property type="component" value="Unassembled WGS sequence"/>
</dbReference>
<dbReference type="GO" id="GO:0005737">
    <property type="term" value="C:cytoplasm"/>
    <property type="evidence" value="ECO:0007669"/>
    <property type="project" value="UniProtKB-SubCell"/>
</dbReference>